<name>A0A1B6CD12_9HEMI</name>
<accession>A0A1B6CD12</accession>
<proteinExistence type="predicted"/>
<evidence type="ECO:0000313" key="1">
    <source>
        <dbReference type="EMBL" id="JAS11339.1"/>
    </source>
</evidence>
<organism evidence="1">
    <name type="scientific">Clastoptera arizonana</name>
    <name type="common">Arizona spittle bug</name>
    <dbReference type="NCBI Taxonomy" id="38151"/>
    <lineage>
        <taxon>Eukaryota</taxon>
        <taxon>Metazoa</taxon>
        <taxon>Ecdysozoa</taxon>
        <taxon>Arthropoda</taxon>
        <taxon>Hexapoda</taxon>
        <taxon>Insecta</taxon>
        <taxon>Pterygota</taxon>
        <taxon>Neoptera</taxon>
        <taxon>Paraneoptera</taxon>
        <taxon>Hemiptera</taxon>
        <taxon>Auchenorrhyncha</taxon>
        <taxon>Cercopoidea</taxon>
        <taxon>Clastopteridae</taxon>
        <taxon>Clastoptera</taxon>
    </lineage>
</organism>
<gene>
    <name evidence="1" type="ORF">g.27959</name>
</gene>
<sequence length="126" mass="14877">MVIPSLQDKGRWMPQLARREPTCRTLDIQFRTICQSLVREHKCRTHYNISTTKQSTTLLYNTLPVQQNTQFYHKQTLTMRFVSIKVVLEKLLPYFKVSTNKVLFEKLKPKFYIFICGMSGDETVVL</sequence>
<dbReference type="EMBL" id="GEDC01025959">
    <property type="protein sequence ID" value="JAS11339.1"/>
    <property type="molecule type" value="Transcribed_RNA"/>
</dbReference>
<dbReference type="AlphaFoldDB" id="A0A1B6CD12"/>
<protein>
    <submittedName>
        <fullName evidence="1">Uncharacterized protein</fullName>
    </submittedName>
</protein>
<reference evidence="1" key="1">
    <citation type="submission" date="2015-12" db="EMBL/GenBank/DDBJ databases">
        <title>De novo transcriptome assembly of four potential Pierce s Disease insect vectors from Arizona vineyards.</title>
        <authorList>
            <person name="Tassone E.E."/>
        </authorList>
    </citation>
    <scope>NUCLEOTIDE SEQUENCE</scope>
</reference>